<evidence type="ECO:0000313" key="3">
    <source>
        <dbReference type="Proteomes" id="UP001302321"/>
    </source>
</evidence>
<dbReference type="AlphaFoldDB" id="A0AAN6W051"/>
<name>A0AAN6W051_9PEZI</name>
<dbReference type="Proteomes" id="UP001302321">
    <property type="component" value="Unassembled WGS sequence"/>
</dbReference>
<keyword evidence="3" id="KW-1185">Reference proteome</keyword>
<evidence type="ECO:0000313" key="2">
    <source>
        <dbReference type="EMBL" id="KAK4171287.1"/>
    </source>
</evidence>
<comment type="caution">
    <text evidence="2">The sequence shown here is derived from an EMBL/GenBank/DDBJ whole genome shotgun (WGS) entry which is preliminary data.</text>
</comment>
<keyword evidence="1" id="KW-0812">Transmembrane</keyword>
<protein>
    <submittedName>
        <fullName evidence="2">Uncharacterized protein</fullName>
    </submittedName>
</protein>
<keyword evidence="1" id="KW-0472">Membrane</keyword>
<organism evidence="2 3">
    <name type="scientific">Triangularia setosa</name>
    <dbReference type="NCBI Taxonomy" id="2587417"/>
    <lineage>
        <taxon>Eukaryota</taxon>
        <taxon>Fungi</taxon>
        <taxon>Dikarya</taxon>
        <taxon>Ascomycota</taxon>
        <taxon>Pezizomycotina</taxon>
        <taxon>Sordariomycetes</taxon>
        <taxon>Sordariomycetidae</taxon>
        <taxon>Sordariales</taxon>
        <taxon>Podosporaceae</taxon>
        <taxon>Triangularia</taxon>
    </lineage>
</organism>
<keyword evidence="1" id="KW-1133">Transmembrane helix</keyword>
<gene>
    <name evidence="2" type="ORF">QBC36DRAFT_367345</name>
</gene>
<sequence length="182" mass="20633">MTHDRRETGLNLFLLFNDYLANTDLQNFSSSLTAIVLSQMRAKNPGDNANLTLVPGDVFTGEPYIQVHWRWLTLFLMETLLTAGLLVTTIFLTRDEPLYKGSALVLLKHRIPSWEEDGSSSRVSIKCVSEVFDYGVDMQKPTAILISDMDQRLKNSAEYLMIQFDRGGREGEIINTTRARAQ</sequence>
<evidence type="ECO:0000256" key="1">
    <source>
        <dbReference type="SAM" id="Phobius"/>
    </source>
</evidence>
<dbReference type="EMBL" id="MU866594">
    <property type="protein sequence ID" value="KAK4171287.1"/>
    <property type="molecule type" value="Genomic_DNA"/>
</dbReference>
<feature type="transmembrane region" description="Helical" evidence="1">
    <location>
        <begin position="71"/>
        <end position="92"/>
    </location>
</feature>
<accession>A0AAN6W051</accession>
<reference evidence="2" key="1">
    <citation type="journal article" date="2023" name="Mol. Phylogenet. Evol.">
        <title>Genome-scale phylogeny and comparative genomics of the fungal order Sordariales.</title>
        <authorList>
            <person name="Hensen N."/>
            <person name="Bonometti L."/>
            <person name="Westerberg I."/>
            <person name="Brannstrom I.O."/>
            <person name="Guillou S."/>
            <person name="Cros-Aarteil S."/>
            <person name="Calhoun S."/>
            <person name="Haridas S."/>
            <person name="Kuo A."/>
            <person name="Mondo S."/>
            <person name="Pangilinan J."/>
            <person name="Riley R."/>
            <person name="LaButti K."/>
            <person name="Andreopoulos B."/>
            <person name="Lipzen A."/>
            <person name="Chen C."/>
            <person name="Yan M."/>
            <person name="Daum C."/>
            <person name="Ng V."/>
            <person name="Clum A."/>
            <person name="Steindorff A."/>
            <person name="Ohm R.A."/>
            <person name="Martin F."/>
            <person name="Silar P."/>
            <person name="Natvig D.O."/>
            <person name="Lalanne C."/>
            <person name="Gautier V."/>
            <person name="Ament-Velasquez S.L."/>
            <person name="Kruys A."/>
            <person name="Hutchinson M.I."/>
            <person name="Powell A.J."/>
            <person name="Barry K."/>
            <person name="Miller A.N."/>
            <person name="Grigoriev I.V."/>
            <person name="Debuchy R."/>
            <person name="Gladieux P."/>
            <person name="Hiltunen Thoren M."/>
            <person name="Johannesson H."/>
        </authorList>
    </citation>
    <scope>NUCLEOTIDE SEQUENCE</scope>
    <source>
        <strain evidence="2">CBS 892.96</strain>
    </source>
</reference>
<proteinExistence type="predicted"/>
<reference evidence="2" key="2">
    <citation type="submission" date="2023-05" db="EMBL/GenBank/DDBJ databases">
        <authorList>
            <consortium name="Lawrence Berkeley National Laboratory"/>
            <person name="Steindorff A."/>
            <person name="Hensen N."/>
            <person name="Bonometti L."/>
            <person name="Westerberg I."/>
            <person name="Brannstrom I.O."/>
            <person name="Guillou S."/>
            <person name="Cros-Aarteil S."/>
            <person name="Calhoun S."/>
            <person name="Haridas S."/>
            <person name="Kuo A."/>
            <person name="Mondo S."/>
            <person name="Pangilinan J."/>
            <person name="Riley R."/>
            <person name="Labutti K."/>
            <person name="Andreopoulos B."/>
            <person name="Lipzen A."/>
            <person name="Chen C."/>
            <person name="Yanf M."/>
            <person name="Daum C."/>
            <person name="Ng V."/>
            <person name="Clum A."/>
            <person name="Ohm R."/>
            <person name="Martin F."/>
            <person name="Silar P."/>
            <person name="Natvig D."/>
            <person name="Lalanne C."/>
            <person name="Gautier V."/>
            <person name="Ament-Velasquez S.L."/>
            <person name="Kruys A."/>
            <person name="Hutchinson M.I."/>
            <person name="Powell A.J."/>
            <person name="Barry K."/>
            <person name="Miller A.N."/>
            <person name="Grigoriev I.V."/>
            <person name="Debuchy R."/>
            <person name="Gladieux P."/>
            <person name="Thoren M.H."/>
            <person name="Johannesson H."/>
        </authorList>
    </citation>
    <scope>NUCLEOTIDE SEQUENCE</scope>
    <source>
        <strain evidence="2">CBS 892.96</strain>
    </source>
</reference>